<feature type="region of interest" description="Disordered" evidence="1">
    <location>
        <begin position="91"/>
        <end position="111"/>
    </location>
</feature>
<name>A0AAW1MLH7_POPJA</name>
<dbReference type="EMBL" id="JASPKY010000039">
    <property type="protein sequence ID" value="KAK9746536.1"/>
    <property type="molecule type" value="Genomic_DNA"/>
</dbReference>
<protein>
    <submittedName>
        <fullName evidence="2">Uncharacterized protein</fullName>
    </submittedName>
</protein>
<sequence length="189" mass="21214">MVTKNYTCEHVQVNLADHLAQVMTISNITHNKDLSRTDNYRKITSVNSTPADWSVSFFRQFRTTIRSPRTATVTRSTCPPTVVFRSYPVRLPTATQRDEQPQGRENLQPFSPIPLTLTTARAPEFSGIQERNWKRDGGARRGDRDSCIRVGRCSESTGYSWKNGDGGGVRSGDEYRCCDTGVVTNECMG</sequence>
<gene>
    <name evidence="2" type="ORF">QE152_g6118</name>
</gene>
<accession>A0AAW1MLH7</accession>
<comment type="caution">
    <text evidence="2">The sequence shown here is derived from an EMBL/GenBank/DDBJ whole genome shotgun (WGS) entry which is preliminary data.</text>
</comment>
<evidence type="ECO:0000313" key="2">
    <source>
        <dbReference type="EMBL" id="KAK9746536.1"/>
    </source>
</evidence>
<evidence type="ECO:0000313" key="3">
    <source>
        <dbReference type="Proteomes" id="UP001458880"/>
    </source>
</evidence>
<dbReference type="AlphaFoldDB" id="A0AAW1MLH7"/>
<evidence type="ECO:0000256" key="1">
    <source>
        <dbReference type="SAM" id="MobiDB-lite"/>
    </source>
</evidence>
<keyword evidence="3" id="KW-1185">Reference proteome</keyword>
<proteinExistence type="predicted"/>
<organism evidence="2 3">
    <name type="scientific">Popillia japonica</name>
    <name type="common">Japanese beetle</name>
    <dbReference type="NCBI Taxonomy" id="7064"/>
    <lineage>
        <taxon>Eukaryota</taxon>
        <taxon>Metazoa</taxon>
        <taxon>Ecdysozoa</taxon>
        <taxon>Arthropoda</taxon>
        <taxon>Hexapoda</taxon>
        <taxon>Insecta</taxon>
        <taxon>Pterygota</taxon>
        <taxon>Neoptera</taxon>
        <taxon>Endopterygota</taxon>
        <taxon>Coleoptera</taxon>
        <taxon>Polyphaga</taxon>
        <taxon>Scarabaeiformia</taxon>
        <taxon>Scarabaeidae</taxon>
        <taxon>Rutelinae</taxon>
        <taxon>Popillia</taxon>
    </lineage>
</organism>
<dbReference type="Proteomes" id="UP001458880">
    <property type="component" value="Unassembled WGS sequence"/>
</dbReference>
<reference evidence="2 3" key="1">
    <citation type="journal article" date="2024" name="BMC Genomics">
        <title>De novo assembly and annotation of Popillia japonica's genome with initial clues to its potential as an invasive pest.</title>
        <authorList>
            <person name="Cucini C."/>
            <person name="Boschi S."/>
            <person name="Funari R."/>
            <person name="Cardaioli E."/>
            <person name="Iannotti N."/>
            <person name="Marturano G."/>
            <person name="Paoli F."/>
            <person name="Bruttini M."/>
            <person name="Carapelli A."/>
            <person name="Frati F."/>
            <person name="Nardi F."/>
        </authorList>
    </citation>
    <scope>NUCLEOTIDE SEQUENCE [LARGE SCALE GENOMIC DNA]</scope>
    <source>
        <strain evidence="2">DMR45628</strain>
    </source>
</reference>